<dbReference type="SUPFAM" id="SSF55481">
    <property type="entry name" value="N-terminal domain of eukaryotic peptide chain release factor subunit 1, ERF1"/>
    <property type="match status" value="1"/>
</dbReference>
<comment type="subunit">
    <text evidence="3">Heterodimer of two subunits, one of which binds GTP.</text>
</comment>
<dbReference type="Gene3D" id="3.30.420.60">
    <property type="entry name" value="eRF1 domain 2"/>
    <property type="match status" value="1"/>
</dbReference>
<dbReference type="FunFam" id="3.30.960.10:FF:000001">
    <property type="entry name" value="Eukaryotic peptide chain release factor subunit 1"/>
    <property type="match status" value="1"/>
</dbReference>
<evidence type="ECO:0000256" key="7">
    <source>
        <dbReference type="ARBA" id="ARBA00023161"/>
    </source>
</evidence>
<sequence>MVDDPSASDRNVEIWKMKKFSKSLEVAGGNGTSMISLIIPPKDQISRVSKMLADEFGSASNIKSQVNCLSVLGAITSVQQRLRLYNKVPPNGLVVYCGTIVTEGGKEKKVNIDFEPFKPINTSYYLCNNKFHTEVLTALLSDDSKFGFIVIDGSGALFGTLQGNTKEVLQKFTVDLPKKHGRGGQSALCFVRLRMEKRPNNVQKVAENAVQLFISGDEGKMAGLVLAGSADFKTELNQYDMFDQRLQSKVLKLVDRSGTVAHDCNPTVELSTKFFSKDTGRYCFGIEDTLKALEMGAAEILIAYENLNIMGYVLHCQGTEEEKILYLTPDMPLLEWFANNYKKVGVTLEFFVKGFGGIGGLLRYQVDFQRMEYQEGDDEVFYLDDYKVVDMGPAKRASLSSIQPKEHTHGGIQTDPCLTIGTFPELNP</sequence>
<accession>A0A2K5KFZ6</accession>
<proteinExistence type="inferred from homology"/>
<dbReference type="SUPFAM" id="SSF55315">
    <property type="entry name" value="L30e-like"/>
    <property type="match status" value="1"/>
</dbReference>
<evidence type="ECO:0000256" key="1">
    <source>
        <dbReference type="ARBA" id="ARBA00004496"/>
    </source>
</evidence>
<name>A0A2K5KFZ6_COLAP</name>
<dbReference type="SMART" id="SM01194">
    <property type="entry name" value="eRF1_1"/>
    <property type="match status" value="1"/>
</dbReference>
<protein>
    <recommendedName>
        <fullName evidence="4">Eukaryotic peptide chain release factor subunit 1</fullName>
    </recommendedName>
</protein>
<evidence type="ECO:0000259" key="9">
    <source>
        <dbReference type="SMART" id="SM01194"/>
    </source>
</evidence>
<organism evidence="10 11">
    <name type="scientific">Colobus angolensis palliatus</name>
    <name type="common">Peters' Angolan colobus</name>
    <dbReference type="NCBI Taxonomy" id="336983"/>
    <lineage>
        <taxon>Eukaryota</taxon>
        <taxon>Metazoa</taxon>
        <taxon>Chordata</taxon>
        <taxon>Craniata</taxon>
        <taxon>Vertebrata</taxon>
        <taxon>Euteleostomi</taxon>
        <taxon>Mammalia</taxon>
        <taxon>Eutheria</taxon>
        <taxon>Euarchontoglires</taxon>
        <taxon>Primates</taxon>
        <taxon>Haplorrhini</taxon>
        <taxon>Catarrhini</taxon>
        <taxon>Cercopithecidae</taxon>
        <taxon>Colobinae</taxon>
        <taxon>Colobus</taxon>
    </lineage>
</organism>
<comment type="subunit">
    <text evidence="8">Component of the eRF1-eRF3-GTP ternary complex, composed of ETF1/ERF1 and eRF3 (GSPT1/ERF3A or GSPT2/ERF3B) and GTP. Component of the transient SURF (SMG1-UPF1-eRF1-eRF3) complex. Interacts with JMJD4. The ETF1-GSPT1 complex interacts with JMJD4.</text>
</comment>
<evidence type="ECO:0000256" key="8">
    <source>
        <dbReference type="ARBA" id="ARBA00046846"/>
    </source>
</evidence>
<dbReference type="STRING" id="336983.ENSCANP00000040009"/>
<dbReference type="Pfam" id="PF03465">
    <property type="entry name" value="eRF1_3"/>
    <property type="match status" value="1"/>
</dbReference>
<dbReference type="InterPro" id="IPR005141">
    <property type="entry name" value="eRF1_2"/>
</dbReference>
<dbReference type="InterPro" id="IPR029064">
    <property type="entry name" value="Ribosomal_eL30-like_sf"/>
</dbReference>
<reference evidence="10" key="1">
    <citation type="submission" date="2025-08" db="UniProtKB">
        <authorList>
            <consortium name="Ensembl"/>
        </authorList>
    </citation>
    <scope>IDENTIFICATION</scope>
</reference>
<dbReference type="Pfam" id="PF03463">
    <property type="entry name" value="eRF1_1"/>
    <property type="match status" value="1"/>
</dbReference>
<dbReference type="PANTHER" id="PTHR10113">
    <property type="entry name" value="PEPTIDE CHAIN RELEASE FACTOR SUBUNIT 1"/>
    <property type="match status" value="1"/>
</dbReference>
<reference evidence="10" key="2">
    <citation type="submission" date="2025-09" db="UniProtKB">
        <authorList>
            <consortium name="Ensembl"/>
        </authorList>
    </citation>
    <scope>IDENTIFICATION</scope>
</reference>
<dbReference type="GO" id="GO:0000184">
    <property type="term" value="P:nuclear-transcribed mRNA catabolic process, nonsense-mediated decay"/>
    <property type="evidence" value="ECO:0007669"/>
    <property type="project" value="UniProtKB-KW"/>
</dbReference>
<dbReference type="InterPro" id="IPR024049">
    <property type="entry name" value="eRF1_1_sf"/>
</dbReference>
<dbReference type="InterPro" id="IPR005142">
    <property type="entry name" value="eRF1_3"/>
</dbReference>
<keyword evidence="5" id="KW-0963">Cytoplasm</keyword>
<dbReference type="OMA" id="NLNIMGY"/>
<dbReference type="Ensembl" id="ENSCANT00000063270.1">
    <property type="protein sequence ID" value="ENSCANP00000040009.1"/>
    <property type="gene ID" value="ENSCANG00000043675.1"/>
</dbReference>
<dbReference type="Gene3D" id="3.30.1330.30">
    <property type="match status" value="2"/>
</dbReference>
<feature type="domain" description="eRF1/Pelota-like N-terminal" evidence="9">
    <location>
        <begin position="5"/>
        <end position="141"/>
    </location>
</feature>
<evidence type="ECO:0000256" key="3">
    <source>
        <dbReference type="ARBA" id="ARBA00011520"/>
    </source>
</evidence>
<evidence type="ECO:0000256" key="5">
    <source>
        <dbReference type="ARBA" id="ARBA00022490"/>
    </source>
</evidence>
<keyword evidence="7" id="KW-0866">Nonsense-mediated mRNA decay</keyword>
<dbReference type="InterPro" id="IPR004403">
    <property type="entry name" value="Peptide_chain-rel_eRF1/aRF1"/>
</dbReference>
<dbReference type="Pfam" id="PF03464">
    <property type="entry name" value="eRF1_2"/>
    <property type="match status" value="1"/>
</dbReference>
<evidence type="ECO:0000256" key="4">
    <source>
        <dbReference type="ARBA" id="ARBA00013382"/>
    </source>
</evidence>
<comment type="subcellular location">
    <subcellularLocation>
        <location evidence="1">Cytoplasm</location>
    </subcellularLocation>
</comment>
<keyword evidence="6" id="KW-0648">Protein biosynthesis</keyword>
<dbReference type="GO" id="GO:0003747">
    <property type="term" value="F:translation release factor activity"/>
    <property type="evidence" value="ECO:0007669"/>
    <property type="project" value="InterPro"/>
</dbReference>
<dbReference type="SUPFAM" id="SSF53137">
    <property type="entry name" value="Translational machinery components"/>
    <property type="match status" value="1"/>
</dbReference>
<dbReference type="GO" id="GO:0005737">
    <property type="term" value="C:cytoplasm"/>
    <property type="evidence" value="ECO:0007669"/>
    <property type="project" value="UniProtKB-SubCell"/>
</dbReference>
<evidence type="ECO:0000313" key="10">
    <source>
        <dbReference type="Ensembl" id="ENSCANP00000040009.1"/>
    </source>
</evidence>
<evidence type="ECO:0000256" key="6">
    <source>
        <dbReference type="ARBA" id="ARBA00022917"/>
    </source>
</evidence>
<dbReference type="FunFam" id="3.30.420.60:FF:000003">
    <property type="entry name" value="Peptide chain release factor subunit 1"/>
    <property type="match status" value="1"/>
</dbReference>
<dbReference type="InterPro" id="IPR042226">
    <property type="entry name" value="eFR1_2_sf"/>
</dbReference>
<dbReference type="Proteomes" id="UP000233080">
    <property type="component" value="Unassembled WGS sequence"/>
</dbReference>
<dbReference type="AlphaFoldDB" id="A0A2K5KFZ6"/>
<dbReference type="Gene3D" id="3.30.960.10">
    <property type="entry name" value="eRF1 domain 1"/>
    <property type="match status" value="1"/>
</dbReference>
<dbReference type="InterPro" id="IPR005140">
    <property type="entry name" value="eRF1_Pelota-like_N"/>
</dbReference>
<evidence type="ECO:0000313" key="11">
    <source>
        <dbReference type="Proteomes" id="UP000233080"/>
    </source>
</evidence>
<dbReference type="NCBIfam" id="TIGR03676">
    <property type="entry name" value="aRF1_eRF1"/>
    <property type="match status" value="1"/>
</dbReference>
<comment type="similarity">
    <text evidence="2">Belongs to the eukaryotic release factor 1 family.</text>
</comment>
<keyword evidence="11" id="KW-1185">Reference proteome</keyword>
<evidence type="ECO:0000256" key="2">
    <source>
        <dbReference type="ARBA" id="ARBA00005326"/>
    </source>
</evidence>